<evidence type="ECO:0000313" key="2">
    <source>
        <dbReference type="EMBL" id="PVD30189.1"/>
    </source>
</evidence>
<protein>
    <submittedName>
        <fullName evidence="2">Uncharacterized protein</fullName>
    </submittedName>
</protein>
<evidence type="ECO:0000256" key="1">
    <source>
        <dbReference type="SAM" id="MobiDB-lite"/>
    </source>
</evidence>
<evidence type="ECO:0000313" key="3">
    <source>
        <dbReference type="Proteomes" id="UP000245119"/>
    </source>
</evidence>
<dbReference type="GO" id="GO:0016791">
    <property type="term" value="F:phosphatase activity"/>
    <property type="evidence" value="ECO:0007669"/>
    <property type="project" value="TreeGrafter"/>
</dbReference>
<proteinExistence type="predicted"/>
<dbReference type="InterPro" id="IPR019129">
    <property type="entry name" value="Folate-sensitive_fs_Fra10Ac1"/>
</dbReference>
<dbReference type="EMBL" id="PZQS01000005">
    <property type="protein sequence ID" value="PVD30189.1"/>
    <property type="molecule type" value="Genomic_DNA"/>
</dbReference>
<feature type="compositionally biased region" description="Basic and acidic residues" evidence="1">
    <location>
        <begin position="43"/>
        <end position="57"/>
    </location>
</feature>
<reference evidence="2 3" key="1">
    <citation type="submission" date="2018-04" db="EMBL/GenBank/DDBJ databases">
        <title>The genome of golden apple snail Pomacea canaliculata provides insight into stress tolerance and invasive adaptation.</title>
        <authorList>
            <person name="Liu C."/>
            <person name="Liu B."/>
            <person name="Ren Y."/>
            <person name="Zhang Y."/>
            <person name="Wang H."/>
            <person name="Li S."/>
            <person name="Jiang F."/>
            <person name="Yin L."/>
            <person name="Zhang G."/>
            <person name="Qian W."/>
            <person name="Fan W."/>
        </authorList>
    </citation>
    <scope>NUCLEOTIDE SEQUENCE [LARGE SCALE GENOMIC DNA]</scope>
    <source>
        <strain evidence="2">SZHN2017</strain>
        <tissue evidence="2">Muscle</tissue>
    </source>
</reference>
<dbReference type="InterPro" id="IPR050645">
    <property type="entry name" value="Histidine_acid_phosphatase"/>
</dbReference>
<feature type="region of interest" description="Disordered" evidence="1">
    <location>
        <begin position="186"/>
        <end position="248"/>
    </location>
</feature>
<dbReference type="Pfam" id="PF09725">
    <property type="entry name" value="Fra10Ac1"/>
    <property type="match status" value="1"/>
</dbReference>
<comment type="caution">
    <text evidence="2">The sequence shown here is derived from an EMBL/GenBank/DDBJ whole genome shotgun (WGS) entry which is preliminary data.</text>
</comment>
<dbReference type="STRING" id="400727.A0A2T7P9U4"/>
<feature type="compositionally biased region" description="Low complexity" evidence="1">
    <location>
        <begin position="227"/>
        <end position="238"/>
    </location>
</feature>
<keyword evidence="3" id="KW-1185">Reference proteome</keyword>
<sequence length="262" mass="30819">MADRIDFTELGGSGYSSELDSDAETKKRKQHDESLLSKKKARSEKLPDRQEMGEMYNKSKDKTDLDVIRENHRFLWSDDDDADITWEKQLAKKYYDKLFKEYCLADLSRYKENKIGMRWRTEKEVVDGKGQFICGNKKCAENEGLRSWEVNFAYMEHGEKKNALVKLRLCPDCSYKLNYHHKKREIVQKKKSKREEKDKLRAKDQHDLNEVEGQKQSSTHPGEKVSSSESPSDSSIWSAPIKLTEEKSREEEFDDYFADMFL</sequence>
<dbReference type="Proteomes" id="UP000245119">
    <property type="component" value="Linkage Group LG5"/>
</dbReference>
<accession>A0A2T7P9U4</accession>
<gene>
    <name evidence="2" type="ORF">C0Q70_09451</name>
</gene>
<name>A0A2T7P9U4_POMCA</name>
<dbReference type="PANTHER" id="PTHR11567">
    <property type="entry name" value="ACID PHOSPHATASE-RELATED"/>
    <property type="match status" value="1"/>
</dbReference>
<dbReference type="OrthoDB" id="197967at2759"/>
<dbReference type="AlphaFoldDB" id="A0A2T7P9U4"/>
<feature type="region of interest" description="Disordered" evidence="1">
    <location>
        <begin position="1"/>
        <end position="57"/>
    </location>
</feature>
<organism evidence="2 3">
    <name type="scientific">Pomacea canaliculata</name>
    <name type="common">Golden apple snail</name>
    <dbReference type="NCBI Taxonomy" id="400727"/>
    <lineage>
        <taxon>Eukaryota</taxon>
        <taxon>Metazoa</taxon>
        <taxon>Spiralia</taxon>
        <taxon>Lophotrochozoa</taxon>
        <taxon>Mollusca</taxon>
        <taxon>Gastropoda</taxon>
        <taxon>Caenogastropoda</taxon>
        <taxon>Architaenioglossa</taxon>
        <taxon>Ampullarioidea</taxon>
        <taxon>Ampullariidae</taxon>
        <taxon>Pomacea</taxon>
    </lineage>
</organism>
<feature type="compositionally biased region" description="Basic and acidic residues" evidence="1">
    <location>
        <begin position="186"/>
        <end position="213"/>
    </location>
</feature>
<dbReference type="PANTHER" id="PTHR11567:SF25">
    <property type="entry name" value="PROTEIN FRA10AC1"/>
    <property type="match status" value="1"/>
</dbReference>